<dbReference type="SUPFAM" id="SSF55174">
    <property type="entry name" value="Alpha-L RNA-binding motif"/>
    <property type="match status" value="1"/>
</dbReference>
<comment type="catalytic activity">
    <reaction evidence="4">
        <text>uridine(1911/1915/1917) in 23S rRNA = pseudouridine(1911/1915/1917) in 23S rRNA</text>
        <dbReference type="Rhea" id="RHEA:42524"/>
        <dbReference type="Rhea" id="RHEA-COMP:10097"/>
        <dbReference type="Rhea" id="RHEA-COMP:10098"/>
        <dbReference type="ChEBI" id="CHEBI:65314"/>
        <dbReference type="ChEBI" id="CHEBI:65315"/>
        <dbReference type="EC" id="5.4.99.23"/>
    </reaction>
</comment>
<dbReference type="GO" id="GO:0000455">
    <property type="term" value="P:enzyme-directed rRNA pseudouridine synthesis"/>
    <property type="evidence" value="ECO:0007669"/>
    <property type="project" value="TreeGrafter"/>
</dbReference>
<dbReference type="AlphaFoldDB" id="A0A508WWJ8"/>
<protein>
    <recommendedName>
        <fullName evidence="8">Pseudouridine synthase</fullName>
        <ecNumber evidence="8">5.4.99.-</ecNumber>
    </recommendedName>
</protein>
<evidence type="ECO:0000256" key="8">
    <source>
        <dbReference type="RuleBase" id="RU362028"/>
    </source>
</evidence>
<dbReference type="GO" id="GO:0003723">
    <property type="term" value="F:RNA binding"/>
    <property type="evidence" value="ECO:0007669"/>
    <property type="project" value="UniProtKB-KW"/>
</dbReference>
<evidence type="ECO:0000256" key="7">
    <source>
        <dbReference type="PROSITE-ProRule" id="PRU00182"/>
    </source>
</evidence>
<dbReference type="GO" id="GO:0160140">
    <property type="term" value="F:23S rRNA pseudouridine(1911/1915/1917) synthase activity"/>
    <property type="evidence" value="ECO:0007669"/>
    <property type="project" value="UniProtKB-EC"/>
</dbReference>
<evidence type="ECO:0000256" key="2">
    <source>
        <dbReference type="ARBA" id="ARBA00022884"/>
    </source>
</evidence>
<reference evidence="11" key="1">
    <citation type="submission" date="2019-06" db="EMBL/GenBank/DDBJ databases">
        <authorList>
            <person name="Le Quere A."/>
            <person name="Colella S."/>
        </authorList>
    </citation>
    <scope>NUCLEOTIDE SEQUENCE</scope>
    <source>
        <strain evidence="11">EmedicaeMD41</strain>
    </source>
</reference>
<dbReference type="Pfam" id="PF01479">
    <property type="entry name" value="S4"/>
    <property type="match status" value="1"/>
</dbReference>
<evidence type="ECO:0000256" key="3">
    <source>
        <dbReference type="ARBA" id="ARBA00023235"/>
    </source>
</evidence>
<comment type="function">
    <text evidence="5">Responsible for synthesis of pseudouridine from uracil at positions 1911, 1915 and 1917 in 23S ribosomal RNA.</text>
</comment>
<dbReference type="Gene3D" id="3.30.2350.10">
    <property type="entry name" value="Pseudouridine synthase"/>
    <property type="match status" value="1"/>
</dbReference>
<comment type="similarity">
    <text evidence="1 8">Belongs to the pseudouridine synthase RluA family.</text>
</comment>
<evidence type="ECO:0000256" key="9">
    <source>
        <dbReference type="SAM" id="MobiDB-lite"/>
    </source>
</evidence>
<dbReference type="PROSITE" id="PS01129">
    <property type="entry name" value="PSI_RLU"/>
    <property type="match status" value="1"/>
</dbReference>
<dbReference type="PROSITE" id="PS50889">
    <property type="entry name" value="S4"/>
    <property type="match status" value="1"/>
</dbReference>
<comment type="catalytic activity">
    <reaction evidence="8">
        <text>a uridine in RNA = a pseudouridine in RNA</text>
        <dbReference type="Rhea" id="RHEA:48348"/>
        <dbReference type="Rhea" id="RHEA-COMP:12068"/>
        <dbReference type="Rhea" id="RHEA-COMP:12069"/>
        <dbReference type="ChEBI" id="CHEBI:65314"/>
        <dbReference type="ChEBI" id="CHEBI:65315"/>
    </reaction>
</comment>
<dbReference type="EC" id="5.4.99.-" evidence="8"/>
<dbReference type="FunFam" id="3.30.2350.10:FF:000006">
    <property type="entry name" value="Pseudouridine synthase"/>
    <property type="match status" value="1"/>
</dbReference>
<dbReference type="InterPro" id="IPR036986">
    <property type="entry name" value="S4_RNA-bd_sf"/>
</dbReference>
<dbReference type="PANTHER" id="PTHR21600:SF44">
    <property type="entry name" value="RIBOSOMAL LARGE SUBUNIT PSEUDOURIDINE SYNTHASE D"/>
    <property type="match status" value="1"/>
</dbReference>
<feature type="compositionally biased region" description="Basic and acidic residues" evidence="9">
    <location>
        <begin position="222"/>
        <end position="235"/>
    </location>
</feature>
<feature type="active site" evidence="6">
    <location>
        <position position="164"/>
    </location>
</feature>
<dbReference type="CDD" id="cd02869">
    <property type="entry name" value="PseudoU_synth_RluA_like"/>
    <property type="match status" value="1"/>
</dbReference>
<dbReference type="Proteomes" id="UP000507954">
    <property type="component" value="Unassembled WGS sequence"/>
</dbReference>
<dbReference type="InterPro" id="IPR006145">
    <property type="entry name" value="PsdUridine_synth_RsuA/RluA"/>
</dbReference>
<dbReference type="Pfam" id="PF00849">
    <property type="entry name" value="PseudoU_synth_2"/>
    <property type="match status" value="1"/>
</dbReference>
<keyword evidence="3 8" id="KW-0413">Isomerase</keyword>
<evidence type="ECO:0000256" key="6">
    <source>
        <dbReference type="PIRSR" id="PIRSR606225-1"/>
    </source>
</evidence>
<sequence>MVGFLSELKRRNWNGMNDPFKQAPGNRKVLTAGDDASGRLDAFLTEAFGGEFSRNRIKGLIEQGAVSVNALTVTESKRKVHPGDTFQIALPEPEDPEPKGEAIPLDVLYEDQDLIVLVKPAGLVVHPGAGNWTGTLVNALIHHCGDSLSGIGGVKRPGIVHRLDKDTSGVMVVAKNDAAHRHLSDQFADHGRNGPLERAYRAVVWGRPRQLKGTIDAPLGRAGDRTKRAVKRDDSDDAREAITHYEVVDRYHEKPDGTSLASAVECHLETGRTHQIRVHMAHIGHPLIGDPDYGAAFRTKANLLPEPARTAVNRFPRQALHAFMLQFEHPSTGETMHFEAAVPSDMQELVDALRMAAP</sequence>
<evidence type="ECO:0000313" key="11">
    <source>
        <dbReference type="EMBL" id="VTZ61823.1"/>
    </source>
</evidence>
<dbReference type="InterPro" id="IPR002942">
    <property type="entry name" value="S4_RNA-bd"/>
</dbReference>
<dbReference type="SMART" id="SM00363">
    <property type="entry name" value="S4"/>
    <property type="match status" value="1"/>
</dbReference>
<proteinExistence type="inferred from homology"/>
<dbReference type="InterPro" id="IPR050188">
    <property type="entry name" value="RluA_PseudoU_synthase"/>
</dbReference>
<evidence type="ECO:0000259" key="10">
    <source>
        <dbReference type="SMART" id="SM00363"/>
    </source>
</evidence>
<evidence type="ECO:0000256" key="5">
    <source>
        <dbReference type="ARBA" id="ARBA00056072"/>
    </source>
</evidence>
<dbReference type="PANTHER" id="PTHR21600">
    <property type="entry name" value="MITOCHONDRIAL RNA PSEUDOURIDINE SYNTHASE"/>
    <property type="match status" value="1"/>
</dbReference>
<evidence type="ECO:0000256" key="1">
    <source>
        <dbReference type="ARBA" id="ARBA00010876"/>
    </source>
</evidence>
<keyword evidence="2 7" id="KW-0694">RNA-binding</keyword>
<dbReference type="CDD" id="cd00165">
    <property type="entry name" value="S4"/>
    <property type="match status" value="1"/>
</dbReference>
<dbReference type="InterPro" id="IPR006225">
    <property type="entry name" value="PsdUridine_synth_RluC/D"/>
</dbReference>
<organism evidence="11">
    <name type="scientific">Sinorhizobium medicae</name>
    <dbReference type="NCBI Taxonomy" id="110321"/>
    <lineage>
        <taxon>Bacteria</taxon>
        <taxon>Pseudomonadati</taxon>
        <taxon>Pseudomonadota</taxon>
        <taxon>Alphaproteobacteria</taxon>
        <taxon>Hyphomicrobiales</taxon>
        <taxon>Rhizobiaceae</taxon>
        <taxon>Sinorhizobium/Ensifer group</taxon>
        <taxon>Sinorhizobium</taxon>
    </lineage>
</organism>
<evidence type="ECO:0000256" key="4">
    <source>
        <dbReference type="ARBA" id="ARBA00036882"/>
    </source>
</evidence>
<dbReference type="Gene3D" id="3.10.290.10">
    <property type="entry name" value="RNA-binding S4 domain"/>
    <property type="match status" value="1"/>
</dbReference>
<dbReference type="InterPro" id="IPR020103">
    <property type="entry name" value="PsdUridine_synth_cat_dom_sf"/>
</dbReference>
<name>A0A508WWJ8_9HYPH</name>
<gene>
    <name evidence="11" type="primary">ylyB</name>
    <name evidence="11" type="ORF">EMEDMD4_310072</name>
</gene>
<feature type="domain" description="RNA-binding S4" evidence="10">
    <location>
        <begin position="38"/>
        <end position="104"/>
    </location>
</feature>
<dbReference type="NCBIfam" id="TIGR00005">
    <property type="entry name" value="rluA_subfam"/>
    <property type="match status" value="1"/>
</dbReference>
<dbReference type="EMBL" id="CABFNB010000097">
    <property type="protein sequence ID" value="VTZ61823.1"/>
    <property type="molecule type" value="Genomic_DNA"/>
</dbReference>
<feature type="region of interest" description="Disordered" evidence="9">
    <location>
        <begin position="215"/>
        <end position="235"/>
    </location>
</feature>
<dbReference type="InterPro" id="IPR006224">
    <property type="entry name" value="PsdUridine_synth_RluA-like_CS"/>
</dbReference>
<accession>A0A508WWJ8</accession>
<dbReference type="SUPFAM" id="SSF55120">
    <property type="entry name" value="Pseudouridine synthase"/>
    <property type="match status" value="1"/>
</dbReference>